<dbReference type="Proteomes" id="UP000175994">
    <property type="component" value="Unassembled WGS sequence"/>
</dbReference>
<organism evidence="1 2">
    <name type="scientific">Bacillus thuringiensis</name>
    <dbReference type="NCBI Taxonomy" id="1428"/>
    <lineage>
        <taxon>Bacteria</taxon>
        <taxon>Bacillati</taxon>
        <taxon>Bacillota</taxon>
        <taxon>Bacilli</taxon>
        <taxon>Bacillales</taxon>
        <taxon>Bacillaceae</taxon>
        <taxon>Bacillus</taxon>
        <taxon>Bacillus cereus group</taxon>
    </lineage>
</organism>
<proteinExistence type="predicted"/>
<evidence type="ECO:0000313" key="2">
    <source>
        <dbReference type="Proteomes" id="UP000175994"/>
    </source>
</evidence>
<comment type="caution">
    <text evidence="1">The sequence shown here is derived from an EMBL/GenBank/DDBJ whole genome shotgun (WGS) entry which is preliminary data.</text>
</comment>
<gene>
    <name evidence="1" type="ORF">BTGOE4_14450</name>
</gene>
<dbReference type="RefSeq" id="WP_000794204.1">
    <property type="nucleotide sequence ID" value="NZ_CP022345.1"/>
</dbReference>
<name>A0A9X5N621_BACTU</name>
<evidence type="ECO:0000313" key="1">
    <source>
        <dbReference type="EMBL" id="OFC93930.1"/>
    </source>
</evidence>
<accession>A0A9X5N621</accession>
<sequence length="78" mass="9421">MKNMNVIFRQRYFCYFPPFSAKVVIYSQIYKIGRPFIEYNRFVSIDENPSFKQIFFLVEIGEKIFDFFVNVNNVVKSV</sequence>
<reference evidence="1 2" key="1">
    <citation type="submission" date="2016-04" db="EMBL/GenBank/DDBJ databases">
        <title>Bacillus thuringiensis and Bacillus weihenstephanensis as novel biocontrol agents of wilt causing Verticillium species.</title>
        <authorList>
            <person name="Hollensteiner J."/>
            <person name="Wemheuer F."/>
            <person name="Harting R."/>
            <person name="Kolarzyk A."/>
            <person name="Diaz-Valerio S."/>
            <person name="Poehlein A."/>
            <person name="Brzuszkiewicz E."/>
            <person name="Nesemann K."/>
            <person name="Braus-Stromeyer S."/>
            <person name="Braus G."/>
            <person name="Daniel R."/>
            <person name="Liesegang H."/>
        </authorList>
    </citation>
    <scope>NUCLEOTIDE SEQUENCE [LARGE SCALE GENOMIC DNA]</scope>
    <source>
        <strain evidence="1 2">GOE4</strain>
    </source>
</reference>
<dbReference type="EMBL" id="LXLI01000018">
    <property type="protein sequence ID" value="OFC93930.1"/>
    <property type="molecule type" value="Genomic_DNA"/>
</dbReference>
<dbReference type="AlphaFoldDB" id="A0A9X5N621"/>
<protein>
    <submittedName>
        <fullName evidence="1">Uncharacterized protein</fullName>
    </submittedName>
</protein>